<comment type="caution">
    <text evidence="1">The sequence shown here is derived from an EMBL/GenBank/DDBJ whole genome shotgun (WGS) entry which is preliminary data.</text>
</comment>
<feature type="non-terminal residue" evidence="1">
    <location>
        <position position="98"/>
    </location>
</feature>
<sequence length="98" mass="11316">MLGLRHVADYRRTLIQCIHDASRRLALAGLLIIGVQDIRDENGKLWPMGMLIDEDVHRAVGSIRLRLKELIVCVERGWECKKDECITIENFKDEECIV</sequence>
<organism evidence="1 2">
    <name type="scientific">Spiromyces aspiralis</name>
    <dbReference type="NCBI Taxonomy" id="68401"/>
    <lineage>
        <taxon>Eukaryota</taxon>
        <taxon>Fungi</taxon>
        <taxon>Fungi incertae sedis</taxon>
        <taxon>Zoopagomycota</taxon>
        <taxon>Kickxellomycotina</taxon>
        <taxon>Kickxellomycetes</taxon>
        <taxon>Kickxellales</taxon>
        <taxon>Kickxellaceae</taxon>
        <taxon>Spiromyces</taxon>
    </lineage>
</organism>
<evidence type="ECO:0000313" key="1">
    <source>
        <dbReference type="EMBL" id="KAJ1676729.1"/>
    </source>
</evidence>
<gene>
    <name evidence="1" type="ORF">EV182_007608</name>
</gene>
<reference evidence="1" key="1">
    <citation type="submission" date="2022-06" db="EMBL/GenBank/DDBJ databases">
        <title>Phylogenomic reconstructions and comparative analyses of Kickxellomycotina fungi.</title>
        <authorList>
            <person name="Reynolds N.K."/>
            <person name="Stajich J.E."/>
            <person name="Barry K."/>
            <person name="Grigoriev I.V."/>
            <person name="Crous P."/>
            <person name="Smith M.E."/>
        </authorList>
    </citation>
    <scope>NUCLEOTIDE SEQUENCE</scope>
    <source>
        <strain evidence="1">RSA 2271</strain>
    </source>
</reference>
<keyword evidence="2" id="KW-1185">Reference proteome</keyword>
<dbReference type="EMBL" id="JAMZIH010003592">
    <property type="protein sequence ID" value="KAJ1676729.1"/>
    <property type="molecule type" value="Genomic_DNA"/>
</dbReference>
<proteinExistence type="predicted"/>
<accession>A0ACC1HQU0</accession>
<name>A0ACC1HQU0_9FUNG</name>
<protein>
    <submittedName>
        <fullName evidence="1">Uncharacterized protein</fullName>
    </submittedName>
</protein>
<evidence type="ECO:0000313" key="2">
    <source>
        <dbReference type="Proteomes" id="UP001145114"/>
    </source>
</evidence>
<dbReference type="Proteomes" id="UP001145114">
    <property type="component" value="Unassembled WGS sequence"/>
</dbReference>